<protein>
    <submittedName>
        <fullName evidence="1">MarR family winged helix-turn-helix transcriptional regulator</fullName>
    </submittedName>
</protein>
<reference evidence="1" key="1">
    <citation type="submission" date="2023-09" db="EMBL/GenBank/DDBJ databases">
        <title>Vallitalea sediminicola and Vallitalea maricola sp. nov., anaerobic bacteria isolated from marine sediment.</title>
        <authorList>
            <person name="Hirano S."/>
            <person name="Maeda A."/>
            <person name="Terahara T."/>
            <person name="Mori K."/>
            <person name="Hamada M."/>
            <person name="Matsumoto R."/>
            <person name="Kobayashi T."/>
        </authorList>
    </citation>
    <scope>NUCLEOTIDE SEQUENCE</scope>
    <source>
        <strain evidence="1">AN17-2</strain>
    </source>
</reference>
<dbReference type="EMBL" id="BTPU01000006">
    <property type="protein sequence ID" value="GMQ61245.1"/>
    <property type="molecule type" value="Genomic_DNA"/>
</dbReference>
<accession>A0ACB5UEF5</accession>
<evidence type="ECO:0000313" key="1">
    <source>
        <dbReference type="EMBL" id="GMQ61245.1"/>
    </source>
</evidence>
<keyword evidence="2" id="KW-1185">Reference proteome</keyword>
<sequence length="158" mass="18037">MENTYETLNDLLVNLFNEIMTIEEKALITDEFSNISITDMHIIEAIGLGNGRNMSSVAKDLEITVGTLTIAINNLVKKGYVNRNRSTKDRRVVLISLSDLGLKVYNHHATFHKNMIEDIIAILDQEEMNVFLKGIGGINEYFQKMKSKKVKYKKTKKK</sequence>
<proteinExistence type="predicted"/>
<dbReference type="Proteomes" id="UP001374599">
    <property type="component" value="Unassembled WGS sequence"/>
</dbReference>
<gene>
    <name evidence="1" type="ORF">AN2V17_04730</name>
</gene>
<name>A0ACB5UEF5_9FIRM</name>
<organism evidence="1 2">
    <name type="scientific">Vallitalea maricola</name>
    <dbReference type="NCBI Taxonomy" id="3074433"/>
    <lineage>
        <taxon>Bacteria</taxon>
        <taxon>Bacillati</taxon>
        <taxon>Bacillota</taxon>
        <taxon>Clostridia</taxon>
        <taxon>Lachnospirales</taxon>
        <taxon>Vallitaleaceae</taxon>
        <taxon>Vallitalea</taxon>
    </lineage>
</organism>
<evidence type="ECO:0000313" key="2">
    <source>
        <dbReference type="Proteomes" id="UP001374599"/>
    </source>
</evidence>
<comment type="caution">
    <text evidence="1">The sequence shown here is derived from an EMBL/GenBank/DDBJ whole genome shotgun (WGS) entry which is preliminary data.</text>
</comment>